<evidence type="ECO:0000259" key="1">
    <source>
        <dbReference type="Pfam" id="PF09995"/>
    </source>
</evidence>
<evidence type="ECO:0000313" key="2">
    <source>
        <dbReference type="EMBL" id="SEH81606.1"/>
    </source>
</evidence>
<dbReference type="EMBL" id="FNXE01000020">
    <property type="protein sequence ID" value="SEH81606.1"/>
    <property type="molecule type" value="Genomic_DNA"/>
</dbReference>
<name>A0A1H6L6R3_9FLAO</name>
<dbReference type="InterPro" id="IPR037473">
    <property type="entry name" value="Lcp-like"/>
</dbReference>
<accession>A0A1H6L6R3</accession>
<dbReference type="STRING" id="1159016.SAMN02927937_01575"/>
<dbReference type="PANTHER" id="PTHR37539">
    <property type="entry name" value="SECRETED PROTEIN-RELATED"/>
    <property type="match status" value="1"/>
</dbReference>
<keyword evidence="3" id="KW-1185">Reference proteome</keyword>
<dbReference type="OrthoDB" id="6072815at2"/>
<organism evidence="2 3">
    <name type="scientific">Paenimyroides marinum</name>
    <dbReference type="NCBI Taxonomy" id="1159016"/>
    <lineage>
        <taxon>Bacteria</taxon>
        <taxon>Pseudomonadati</taxon>
        <taxon>Bacteroidota</taxon>
        <taxon>Flavobacteriia</taxon>
        <taxon>Flavobacteriales</taxon>
        <taxon>Flavobacteriaceae</taxon>
        <taxon>Paenimyroides</taxon>
    </lineage>
</organism>
<dbReference type="GO" id="GO:0016491">
    <property type="term" value="F:oxidoreductase activity"/>
    <property type="evidence" value="ECO:0007669"/>
    <property type="project" value="InterPro"/>
</dbReference>
<dbReference type="InterPro" id="IPR018713">
    <property type="entry name" value="MPAB/Lcp_cat_dom"/>
</dbReference>
<proteinExistence type="predicted"/>
<sequence length="393" mass="45236">MKIPERYSTENSTSFSSYWKKSKFNLLPYFISDVSLEESKSYIPLYFQVDTLGDEVAKHYFSNKSFGEAIGKLHHDFSLFPSNQKNLSLETVQLFEQFHKVPDWVDFDKINSGAAYCNRCGTAALSVLRNYCLMGGYESSAINKPLIFTQALHKGAVKRLSDTVDFWMNVTAINGLKPKQAGIYAILTTRLIHSYSRLQIEKSTDWKSELWGRPINLWDMMATNLGFSIAFMDGLAKLKLPPSNEELSAVLHLWKYAGYLIGIPLDLLPDTPEQAAKQLYLWSKTQKGIDQDSKDLAWALYDEPLRVSFTNNRFMKWFVQKTNIGYNEVLLGSKSRSNLGLPYSNAKYWVLFLNNINQYFDRKAKSNPNSYAKVALRGRKQQEDVWDLYKKEQ</sequence>
<protein>
    <recommendedName>
        <fullName evidence="1">ER-bound oxygenase mpaB/mpaB'/Rubber oxygenase catalytic domain-containing protein</fullName>
    </recommendedName>
</protein>
<feature type="domain" description="ER-bound oxygenase mpaB/mpaB'/Rubber oxygenase catalytic" evidence="1">
    <location>
        <begin position="153"/>
        <end position="346"/>
    </location>
</feature>
<dbReference type="Proteomes" id="UP000199634">
    <property type="component" value="Unassembled WGS sequence"/>
</dbReference>
<reference evidence="2 3" key="1">
    <citation type="submission" date="2016-10" db="EMBL/GenBank/DDBJ databases">
        <authorList>
            <person name="de Groot N.N."/>
        </authorList>
    </citation>
    <scope>NUCLEOTIDE SEQUENCE [LARGE SCALE GENOMIC DNA]</scope>
    <source>
        <strain evidence="2 3">CGMCC 1.10825</strain>
    </source>
</reference>
<evidence type="ECO:0000313" key="3">
    <source>
        <dbReference type="Proteomes" id="UP000199634"/>
    </source>
</evidence>
<dbReference type="Pfam" id="PF09995">
    <property type="entry name" value="MPAB_Lcp_cat"/>
    <property type="match status" value="1"/>
</dbReference>
<dbReference type="RefSeq" id="WP_091098632.1">
    <property type="nucleotide sequence ID" value="NZ_FNXE01000020.1"/>
</dbReference>
<dbReference type="AlphaFoldDB" id="A0A1H6L6R3"/>
<dbReference type="PANTHER" id="PTHR37539:SF1">
    <property type="entry name" value="ER-BOUND OXYGENASE MPAB_MPAB'_RUBBER OXYGENASE CATALYTIC DOMAIN-CONTAINING PROTEIN"/>
    <property type="match status" value="1"/>
</dbReference>
<gene>
    <name evidence="2" type="ORF">SAMN02927937_01575</name>
</gene>